<sequence>MALQSCKEEPIAVKKIDETKYEVKGESIGFLAGTDGKVNNSTIEFQSEGSYDVVLQLSKPNAQGVKGTIQYNEETLNAYNSKNGTTFKAFPKALVSLSGNGQVEVKPNGTTSDPVKVSVKTSNEIDGKETYVIPLSSTLQAGGALSQSSDLLLFVHDLSKVPNTNKSTGIKIISCMEVNDTNPLNNLSLKLKNSNKYLVDMVILFSSNINYDSATGKVKVTHNPNVTHLLANRAKYLKPLQEKGMKVILSILGNHDRSGVANLSDEAAKVFAQEIKVVVDSYGLDGVFFDDEYSAYQYPPPPGFVYPSRSAAARLVYETKKAMPDKLTMVYVYSSTGNFGGSNGIAEAEAGQYVDYALHDYGGSYDLSYNYPGLPKSGWGMSSAEYARGYIPHSSQLENIRKGGYGAHMIFALDPHRYNFDWLQKPALQDLARILFDDELLIDESQIYTKDW</sequence>
<dbReference type="Gene3D" id="2.60.40.1740">
    <property type="entry name" value="hypothetical protein (bacova_03559)"/>
    <property type="match status" value="1"/>
</dbReference>
<keyword evidence="3" id="KW-1185">Reference proteome</keyword>
<dbReference type="GO" id="GO:0005975">
    <property type="term" value="P:carbohydrate metabolic process"/>
    <property type="evidence" value="ECO:0007669"/>
    <property type="project" value="InterPro"/>
</dbReference>
<dbReference type="KEGG" id="sphe:GFH32_10930"/>
<feature type="domain" description="GH18" evidence="1">
    <location>
        <begin position="171"/>
        <end position="452"/>
    </location>
</feature>
<evidence type="ECO:0000259" key="1">
    <source>
        <dbReference type="PROSITE" id="PS51910"/>
    </source>
</evidence>
<protein>
    <submittedName>
        <fullName evidence="2">DUF1735 domain-containing protein</fullName>
    </submittedName>
</protein>
<gene>
    <name evidence="2" type="ORF">GFH32_10930</name>
</gene>
<dbReference type="Proteomes" id="UP000326921">
    <property type="component" value="Chromosome"/>
</dbReference>
<dbReference type="PROSITE" id="PS51910">
    <property type="entry name" value="GH18_2"/>
    <property type="match status" value="1"/>
</dbReference>
<reference evidence="2 3" key="1">
    <citation type="submission" date="2019-10" db="EMBL/GenBank/DDBJ databases">
        <authorList>
            <person name="Dong K."/>
        </authorList>
    </citation>
    <scope>NUCLEOTIDE SEQUENCE [LARGE SCALE GENOMIC DNA]</scope>
    <source>
        <strain evidence="3">dk4302</strain>
    </source>
</reference>
<dbReference type="AlphaFoldDB" id="A0A5Q0QF95"/>
<dbReference type="InterPro" id="IPR013728">
    <property type="entry name" value="BT_3987-like_N"/>
</dbReference>
<dbReference type="SUPFAM" id="SSF51445">
    <property type="entry name" value="(Trans)glycosidases"/>
    <property type="match status" value="1"/>
</dbReference>
<evidence type="ECO:0000313" key="2">
    <source>
        <dbReference type="EMBL" id="QGA28233.1"/>
    </source>
</evidence>
<dbReference type="InterPro" id="IPR017853">
    <property type="entry name" value="GH"/>
</dbReference>
<accession>A0A5Q0QF95</accession>
<name>A0A5Q0QF95_9SPHI</name>
<proteinExistence type="predicted"/>
<organism evidence="2 3">
    <name type="scientific">Sphingobacterium zhuxiongii</name>
    <dbReference type="NCBI Taxonomy" id="2662364"/>
    <lineage>
        <taxon>Bacteria</taxon>
        <taxon>Pseudomonadati</taxon>
        <taxon>Bacteroidota</taxon>
        <taxon>Sphingobacteriia</taxon>
        <taxon>Sphingobacteriales</taxon>
        <taxon>Sphingobacteriaceae</taxon>
        <taxon>Sphingobacterium</taxon>
    </lineage>
</organism>
<dbReference type="InterPro" id="IPR001223">
    <property type="entry name" value="Glyco_hydro18_cat"/>
</dbReference>
<dbReference type="EMBL" id="CP045652">
    <property type="protein sequence ID" value="QGA28233.1"/>
    <property type="molecule type" value="Genomic_DNA"/>
</dbReference>
<dbReference type="Gene3D" id="3.20.20.80">
    <property type="entry name" value="Glycosidases"/>
    <property type="match status" value="1"/>
</dbReference>
<dbReference type="Pfam" id="PF08522">
    <property type="entry name" value="BT_3987-like_N"/>
    <property type="match status" value="1"/>
</dbReference>
<evidence type="ECO:0000313" key="3">
    <source>
        <dbReference type="Proteomes" id="UP000326921"/>
    </source>
</evidence>